<dbReference type="Pfam" id="PF01967">
    <property type="entry name" value="MoaC"/>
    <property type="match status" value="1"/>
</dbReference>
<comment type="pathway">
    <text evidence="2">Cofactor biosynthesis; molybdopterin biosynthesis.</text>
</comment>
<dbReference type="NCBIfam" id="TIGR00581">
    <property type="entry name" value="moaC"/>
    <property type="match status" value="1"/>
</dbReference>
<dbReference type="AlphaFoldDB" id="A0A3B0WRX4"/>
<dbReference type="GO" id="GO:0061799">
    <property type="term" value="F:cyclic pyranopterin monophosphate synthase activity"/>
    <property type="evidence" value="ECO:0007669"/>
    <property type="project" value="UniProtKB-EC"/>
</dbReference>
<sequence>MTTKKIPPPSLTHLDAKGEARMVDVSEKAHTMREARAMAEICMLPDTLQLIVDGKHKKGDVMATARIAGIMAAKRTPDIIPMCHPLMLTSVKVELNVNQARNCVEIVAVCKLVGQTGVEMEALMAASAAALTLYDMCKAVDKGMVIQQVQLLEKKGGKSGYWIRQGS</sequence>
<dbReference type="InterPro" id="IPR047594">
    <property type="entry name" value="MoaC_bact/euk"/>
</dbReference>
<keyword evidence="4" id="KW-0501">Molybdenum cofactor biosynthesis</keyword>
<evidence type="ECO:0000259" key="6">
    <source>
        <dbReference type="Pfam" id="PF01967"/>
    </source>
</evidence>
<proteinExistence type="inferred from homology"/>
<dbReference type="GO" id="GO:0006777">
    <property type="term" value="P:Mo-molybdopterin cofactor biosynthetic process"/>
    <property type="evidence" value="ECO:0007669"/>
    <property type="project" value="UniProtKB-KW"/>
</dbReference>
<comment type="catalytic activity">
    <reaction evidence="1">
        <text>(8S)-3',8-cyclo-7,8-dihydroguanosine 5'-triphosphate = cyclic pyranopterin phosphate + diphosphate</text>
        <dbReference type="Rhea" id="RHEA:49580"/>
        <dbReference type="ChEBI" id="CHEBI:33019"/>
        <dbReference type="ChEBI" id="CHEBI:59648"/>
        <dbReference type="ChEBI" id="CHEBI:131766"/>
        <dbReference type="EC" id="4.6.1.17"/>
    </reaction>
</comment>
<dbReference type="InterPro" id="IPR050105">
    <property type="entry name" value="MoCo_biosynth_MoaA/MoaC"/>
</dbReference>
<evidence type="ECO:0000256" key="1">
    <source>
        <dbReference type="ARBA" id="ARBA00001637"/>
    </source>
</evidence>
<dbReference type="HAMAP" id="MF_01224_B">
    <property type="entry name" value="MoaC_B"/>
    <property type="match status" value="1"/>
</dbReference>
<dbReference type="UniPathway" id="UPA00344"/>
<dbReference type="InterPro" id="IPR002820">
    <property type="entry name" value="Mopterin_CF_biosynth-C_dom"/>
</dbReference>
<dbReference type="InterPro" id="IPR036522">
    <property type="entry name" value="MoaC_sf"/>
</dbReference>
<reference evidence="7" key="1">
    <citation type="submission" date="2018-06" db="EMBL/GenBank/DDBJ databases">
        <authorList>
            <person name="Zhirakovskaya E."/>
        </authorList>
    </citation>
    <scope>NUCLEOTIDE SEQUENCE</scope>
</reference>
<dbReference type="PANTHER" id="PTHR22960:SF29">
    <property type="entry name" value="CYCLIC PYRANOPTERIN MONOPHOSPHATE SYNTHASE"/>
    <property type="match status" value="1"/>
</dbReference>
<protein>
    <recommendedName>
        <fullName evidence="3">cyclic pyranopterin monophosphate synthase</fullName>
        <ecNumber evidence="3">4.6.1.17</ecNumber>
    </recommendedName>
</protein>
<evidence type="ECO:0000256" key="2">
    <source>
        <dbReference type="ARBA" id="ARBA00005046"/>
    </source>
</evidence>
<evidence type="ECO:0000256" key="5">
    <source>
        <dbReference type="ARBA" id="ARBA00023239"/>
    </source>
</evidence>
<dbReference type="Gene3D" id="3.30.70.640">
    <property type="entry name" value="Molybdopterin cofactor biosynthesis C (MoaC) domain"/>
    <property type="match status" value="1"/>
</dbReference>
<dbReference type="SUPFAM" id="SSF55040">
    <property type="entry name" value="Molybdenum cofactor biosynthesis protein C, MoaC"/>
    <property type="match status" value="1"/>
</dbReference>
<evidence type="ECO:0000256" key="4">
    <source>
        <dbReference type="ARBA" id="ARBA00023150"/>
    </source>
</evidence>
<evidence type="ECO:0000313" key="7">
    <source>
        <dbReference type="EMBL" id="VAW47036.1"/>
    </source>
</evidence>
<dbReference type="EC" id="4.6.1.17" evidence="3"/>
<dbReference type="CDD" id="cd01420">
    <property type="entry name" value="MoaC_PE"/>
    <property type="match status" value="1"/>
</dbReference>
<evidence type="ECO:0000256" key="3">
    <source>
        <dbReference type="ARBA" id="ARBA00012575"/>
    </source>
</evidence>
<feature type="domain" description="Molybdopterin cofactor biosynthesis C (MoaC)" evidence="6">
    <location>
        <begin position="22"/>
        <end position="157"/>
    </location>
</feature>
<organism evidence="7">
    <name type="scientific">hydrothermal vent metagenome</name>
    <dbReference type="NCBI Taxonomy" id="652676"/>
    <lineage>
        <taxon>unclassified sequences</taxon>
        <taxon>metagenomes</taxon>
        <taxon>ecological metagenomes</taxon>
    </lineage>
</organism>
<keyword evidence="5" id="KW-0456">Lyase</keyword>
<dbReference type="InterPro" id="IPR023045">
    <property type="entry name" value="MoaC"/>
</dbReference>
<dbReference type="NCBIfam" id="NF006870">
    <property type="entry name" value="PRK09364.1"/>
    <property type="match status" value="1"/>
</dbReference>
<name>A0A3B0WRX4_9ZZZZ</name>
<gene>
    <name evidence="7" type="ORF">MNBD_GAMMA04-2106</name>
</gene>
<dbReference type="PANTHER" id="PTHR22960">
    <property type="entry name" value="MOLYBDOPTERIN COFACTOR SYNTHESIS PROTEIN A"/>
    <property type="match status" value="1"/>
</dbReference>
<dbReference type="FunFam" id="3.30.70.640:FF:000001">
    <property type="entry name" value="Cyclic pyranopterin monophosphate synthase"/>
    <property type="match status" value="1"/>
</dbReference>
<accession>A0A3B0WRX4</accession>
<dbReference type="EMBL" id="UOFB01000170">
    <property type="protein sequence ID" value="VAW47036.1"/>
    <property type="molecule type" value="Genomic_DNA"/>
</dbReference>